<accession>A0A813YUA2</accession>
<feature type="domain" description="SGS" evidence="1">
    <location>
        <begin position="64"/>
        <end position="163"/>
    </location>
</feature>
<reference evidence="2" key="1">
    <citation type="submission" date="2021-02" db="EMBL/GenBank/DDBJ databases">
        <authorList>
            <person name="Nowell W R."/>
        </authorList>
    </citation>
    <scope>NUCLEOTIDE SEQUENCE</scope>
</reference>
<proteinExistence type="predicted"/>
<protein>
    <recommendedName>
        <fullName evidence="1">SGS domain-containing protein</fullName>
    </recommendedName>
</protein>
<dbReference type="InterPro" id="IPR044563">
    <property type="entry name" value="Sgt1-like"/>
</dbReference>
<dbReference type="EMBL" id="CAJNOE010000088">
    <property type="protein sequence ID" value="CAF0889813.1"/>
    <property type="molecule type" value="Genomic_DNA"/>
</dbReference>
<dbReference type="InterPro" id="IPR007699">
    <property type="entry name" value="SGS_dom"/>
</dbReference>
<sequence length="163" mass="18633">MYGKELTKNVIARAYNCTLLNILNEKHFTLSNSDNQQQNYMNKSQSNSLPENSLEISLYRKDDDKPKPIEVEKDLDTLFGKQNELLSTVLLTNVKSILTNFDTKLKTITQDKPNINDYSTITLCIRTIAESGGTVLSTNWDEISKTKTECKPPDGMEWKKYDT</sequence>
<dbReference type="PROSITE" id="PS51048">
    <property type="entry name" value="SGS"/>
    <property type="match status" value="1"/>
</dbReference>
<dbReference type="Pfam" id="PF05002">
    <property type="entry name" value="SGS"/>
    <property type="match status" value="1"/>
</dbReference>
<evidence type="ECO:0000259" key="1">
    <source>
        <dbReference type="PROSITE" id="PS51048"/>
    </source>
</evidence>
<dbReference type="GO" id="GO:0051087">
    <property type="term" value="F:protein-folding chaperone binding"/>
    <property type="evidence" value="ECO:0007669"/>
    <property type="project" value="InterPro"/>
</dbReference>
<name>A0A813YUA2_9BILA</name>
<comment type="caution">
    <text evidence="2">The sequence shown here is derived from an EMBL/GenBank/DDBJ whole genome shotgun (WGS) entry which is preliminary data.</text>
</comment>
<dbReference type="PANTHER" id="PTHR45862">
    <property type="entry name" value="PROTEIN SGT1 HOMOLOG"/>
    <property type="match status" value="1"/>
</dbReference>
<organism evidence="2 3">
    <name type="scientific">Adineta steineri</name>
    <dbReference type="NCBI Taxonomy" id="433720"/>
    <lineage>
        <taxon>Eukaryota</taxon>
        <taxon>Metazoa</taxon>
        <taxon>Spiralia</taxon>
        <taxon>Gnathifera</taxon>
        <taxon>Rotifera</taxon>
        <taxon>Eurotatoria</taxon>
        <taxon>Bdelloidea</taxon>
        <taxon>Adinetida</taxon>
        <taxon>Adinetidae</taxon>
        <taxon>Adineta</taxon>
    </lineage>
</organism>
<evidence type="ECO:0000313" key="3">
    <source>
        <dbReference type="Proteomes" id="UP000663860"/>
    </source>
</evidence>
<dbReference type="AlphaFoldDB" id="A0A813YUA2"/>
<dbReference type="Proteomes" id="UP000663860">
    <property type="component" value="Unassembled WGS sequence"/>
</dbReference>
<evidence type="ECO:0000313" key="2">
    <source>
        <dbReference type="EMBL" id="CAF0889813.1"/>
    </source>
</evidence>
<gene>
    <name evidence="2" type="ORF">IZO911_LOCUS11655</name>
</gene>